<name>A0A5C5X8T6_9PLAN</name>
<dbReference type="EMBL" id="SJPG01000001">
    <property type="protein sequence ID" value="TWT59416.1"/>
    <property type="molecule type" value="Genomic_DNA"/>
</dbReference>
<organism evidence="1 2">
    <name type="scientific">Rubinisphaera italica</name>
    <dbReference type="NCBI Taxonomy" id="2527969"/>
    <lineage>
        <taxon>Bacteria</taxon>
        <taxon>Pseudomonadati</taxon>
        <taxon>Planctomycetota</taxon>
        <taxon>Planctomycetia</taxon>
        <taxon>Planctomycetales</taxon>
        <taxon>Planctomycetaceae</taxon>
        <taxon>Rubinisphaera</taxon>
    </lineage>
</organism>
<evidence type="ECO:0000313" key="1">
    <source>
        <dbReference type="EMBL" id="TWT59416.1"/>
    </source>
</evidence>
<reference evidence="1 2" key="1">
    <citation type="submission" date="2019-02" db="EMBL/GenBank/DDBJ databases">
        <title>Deep-cultivation of Planctomycetes and their phenomic and genomic characterization uncovers novel biology.</title>
        <authorList>
            <person name="Wiegand S."/>
            <person name="Jogler M."/>
            <person name="Boedeker C."/>
            <person name="Pinto D."/>
            <person name="Vollmers J."/>
            <person name="Rivas-Marin E."/>
            <person name="Kohn T."/>
            <person name="Peeters S.H."/>
            <person name="Heuer A."/>
            <person name="Rast P."/>
            <person name="Oberbeckmann S."/>
            <person name="Bunk B."/>
            <person name="Jeske O."/>
            <person name="Meyerdierks A."/>
            <person name="Storesund J.E."/>
            <person name="Kallscheuer N."/>
            <person name="Luecker S."/>
            <person name="Lage O.M."/>
            <person name="Pohl T."/>
            <person name="Merkel B.J."/>
            <person name="Hornburger P."/>
            <person name="Mueller R.-W."/>
            <person name="Bruemmer F."/>
            <person name="Labrenz M."/>
            <person name="Spormann A.M."/>
            <person name="Op Den Camp H."/>
            <person name="Overmann J."/>
            <person name="Amann R."/>
            <person name="Jetten M.S.M."/>
            <person name="Mascher T."/>
            <person name="Medema M.H."/>
            <person name="Devos D.P."/>
            <person name="Kaster A.-K."/>
            <person name="Ovreas L."/>
            <person name="Rohde M."/>
            <person name="Galperin M.Y."/>
            <person name="Jogler C."/>
        </authorList>
    </citation>
    <scope>NUCLEOTIDE SEQUENCE [LARGE SCALE GENOMIC DNA]</scope>
    <source>
        <strain evidence="1 2">Pan54</strain>
    </source>
</reference>
<gene>
    <name evidence="1" type="ORF">Pan54_01220</name>
</gene>
<dbReference type="AlphaFoldDB" id="A0A5C5X8T6"/>
<proteinExistence type="predicted"/>
<protein>
    <submittedName>
        <fullName evidence="1">Uncharacterized protein</fullName>
    </submittedName>
</protein>
<accession>A0A5C5X8T6</accession>
<evidence type="ECO:0000313" key="2">
    <source>
        <dbReference type="Proteomes" id="UP000316095"/>
    </source>
</evidence>
<comment type="caution">
    <text evidence="1">The sequence shown here is derived from an EMBL/GenBank/DDBJ whole genome shotgun (WGS) entry which is preliminary data.</text>
</comment>
<keyword evidence="2" id="KW-1185">Reference proteome</keyword>
<dbReference type="Proteomes" id="UP000316095">
    <property type="component" value="Unassembled WGS sequence"/>
</dbReference>
<sequence>MIDIGLWDGHNFYTAQPSYSPVGHAGWPA</sequence>